<name>A0A2K1QJ30_9PEZI</name>
<feature type="compositionally biased region" description="Low complexity" evidence="2">
    <location>
        <begin position="36"/>
        <end position="79"/>
    </location>
</feature>
<dbReference type="GO" id="GO:0007076">
    <property type="term" value="P:mitotic chromosome condensation"/>
    <property type="evidence" value="ECO:0007669"/>
    <property type="project" value="TreeGrafter"/>
</dbReference>
<proteinExistence type="predicted"/>
<feature type="coiled-coil region" evidence="1">
    <location>
        <begin position="1390"/>
        <end position="1424"/>
    </location>
</feature>
<feature type="region of interest" description="Disordered" evidence="2">
    <location>
        <begin position="486"/>
        <end position="517"/>
    </location>
</feature>
<feature type="compositionally biased region" description="Basic and acidic residues" evidence="2">
    <location>
        <begin position="683"/>
        <end position="696"/>
    </location>
</feature>
<feature type="compositionally biased region" description="Low complexity" evidence="2">
    <location>
        <begin position="697"/>
        <end position="710"/>
    </location>
</feature>
<feature type="region of interest" description="Disordered" evidence="2">
    <location>
        <begin position="1"/>
        <end position="227"/>
    </location>
</feature>
<evidence type="ECO:0000313" key="3">
    <source>
        <dbReference type="EMBL" id="PNS14961.1"/>
    </source>
</evidence>
<dbReference type="Gene3D" id="1.20.5.1700">
    <property type="match status" value="1"/>
</dbReference>
<dbReference type="Proteomes" id="UP000243797">
    <property type="component" value="Unassembled WGS sequence"/>
</dbReference>
<dbReference type="GO" id="GO:0003682">
    <property type="term" value="F:chromatin binding"/>
    <property type="evidence" value="ECO:0007669"/>
    <property type="project" value="TreeGrafter"/>
</dbReference>
<feature type="compositionally biased region" description="Basic and acidic residues" evidence="2">
    <location>
        <begin position="82"/>
        <end position="92"/>
    </location>
</feature>
<dbReference type="PANTHER" id="PTHR43941:SF1">
    <property type="entry name" value="STRUCTURAL MAINTENANCE OF CHROMOSOMES PROTEIN 2"/>
    <property type="match status" value="1"/>
</dbReference>
<feature type="compositionally biased region" description="Low complexity" evidence="2">
    <location>
        <begin position="1151"/>
        <end position="1161"/>
    </location>
</feature>
<feature type="region of interest" description="Disordered" evidence="2">
    <location>
        <begin position="683"/>
        <end position="757"/>
    </location>
</feature>
<accession>A0A2K1QJ30</accession>
<dbReference type="InParanoid" id="A0A2K1QJ30"/>
<feature type="region of interest" description="Disordered" evidence="2">
    <location>
        <begin position="641"/>
        <end position="662"/>
    </location>
</feature>
<feature type="region of interest" description="Disordered" evidence="2">
    <location>
        <begin position="428"/>
        <end position="447"/>
    </location>
</feature>
<feature type="coiled-coil region" evidence="1">
    <location>
        <begin position="986"/>
        <end position="1123"/>
    </location>
</feature>
<dbReference type="PANTHER" id="PTHR43941">
    <property type="entry name" value="STRUCTURAL MAINTENANCE OF CHROMOSOMES PROTEIN 2"/>
    <property type="match status" value="1"/>
</dbReference>
<evidence type="ECO:0000313" key="4">
    <source>
        <dbReference type="Proteomes" id="UP000243797"/>
    </source>
</evidence>
<feature type="region of interest" description="Disordered" evidence="2">
    <location>
        <begin position="1148"/>
        <end position="1168"/>
    </location>
</feature>
<feature type="region of interest" description="Disordered" evidence="2">
    <location>
        <begin position="534"/>
        <end position="576"/>
    </location>
</feature>
<dbReference type="GO" id="GO:0000796">
    <property type="term" value="C:condensin complex"/>
    <property type="evidence" value="ECO:0007669"/>
    <property type="project" value="TreeGrafter"/>
</dbReference>
<feature type="compositionally biased region" description="Basic and acidic residues" evidence="2">
    <location>
        <begin position="534"/>
        <end position="559"/>
    </location>
</feature>
<feature type="compositionally biased region" description="Basic and acidic residues" evidence="2">
    <location>
        <begin position="1"/>
        <end position="17"/>
    </location>
</feature>
<feature type="compositionally biased region" description="Basic and acidic residues" evidence="2">
    <location>
        <begin position="892"/>
        <end position="911"/>
    </location>
</feature>
<organism evidence="3 4">
    <name type="scientific">Sphaceloma murrayae</name>
    <dbReference type="NCBI Taxonomy" id="2082308"/>
    <lineage>
        <taxon>Eukaryota</taxon>
        <taxon>Fungi</taxon>
        <taxon>Dikarya</taxon>
        <taxon>Ascomycota</taxon>
        <taxon>Pezizomycotina</taxon>
        <taxon>Dothideomycetes</taxon>
        <taxon>Dothideomycetidae</taxon>
        <taxon>Myriangiales</taxon>
        <taxon>Elsinoaceae</taxon>
        <taxon>Sphaceloma</taxon>
    </lineage>
</organism>
<feature type="compositionally biased region" description="Low complexity" evidence="2">
    <location>
        <begin position="93"/>
        <end position="106"/>
    </location>
</feature>
<feature type="compositionally biased region" description="Basic and acidic residues" evidence="2">
    <location>
        <begin position="486"/>
        <end position="502"/>
    </location>
</feature>
<feature type="compositionally biased region" description="Polar residues" evidence="2">
    <location>
        <begin position="107"/>
        <end position="116"/>
    </location>
</feature>
<feature type="compositionally biased region" description="Low complexity" evidence="2">
    <location>
        <begin position="123"/>
        <end position="174"/>
    </location>
</feature>
<dbReference type="OrthoDB" id="3942837at2759"/>
<keyword evidence="4" id="KW-1185">Reference proteome</keyword>
<feature type="compositionally biased region" description="Low complexity" evidence="2">
    <location>
        <begin position="191"/>
        <end position="213"/>
    </location>
</feature>
<dbReference type="Gene3D" id="1.10.287.1490">
    <property type="match status" value="1"/>
</dbReference>
<sequence length="1533" mass="166809">MATARERAKAASEEALRKKAASPAASRAGTGKAPLSSSIAATARPSSSISSKASGSTISKPPTRPPVASTTSTTTTTRPKSSRADSDVEAKGDGPATGSTGPAAASRRTSTLNASVSAARPVKPSTNTTPTSAAAPRRPAATSRTAAASSTTTKAPPTPTAKKTPAPLSKPTKPVSDATKTPTSPAKHRPTPLTTKKTALTPSLTSPSHSTAPRSPPPKLSPVKELPALLPDTLPFRARAPSAIASESELEAPRKAHARARSVVVARPLTSGHEHDEDQALREYRIMNDFFKETKRRETLEEEILSLKEDLASSEARRVKDVEKVRTDMRREMDAAKRTAGGENELMGKMRERYEKQVRELQGELEGLRNRSSKLRGVESKIADVEAALQEKSEKEKNLRDDLSKESQDKKELARTIQDLKEEIDRAQKTLDEEGARQRAEKEKAVKVTEGLRKELEELKKGHGVERGTLDEKVKKAEALVEDLRKQLTDAHEGHAKTRATEQESAGSLATEHAAVKKELAEMKQALELAEKLSAERTRKHEGDLKNAQEEMQKAKSEHTSTISGLTTRNREAEASTAKLQAELDALRKTAENDKVALSQNEETSTNKIRELQDMVTTLQTKGSDGSKIVEGLQAELEALREANSSQNARQEADLKEMTSMTDKLQTELKQYELLSQKLRKEKDELVVSSRDDSTRLQDQNEQLQQQLDKLQSESSGKTREMQKTIARLEKESADLEAKHRETIQERSRSLDESANDREALQAEIRTLQDQVTAASADHEDAERLRKAHTDLNTQLEELKKQISTSSDENGKLVAQIASLESTAHSAKSESTKALESKEEELAALRTELSDAKMASEKVAAIEKQKAELEKTVADMDERAKDLAKQQADTQTRIDDLQKEHGKALESKETELASLRSSLEGNSDVAKKLAEAEDAKTSLQQQLEASKEEHARLLESKLGELRASHEQSIQAKNAEVAALKASVEGDKDLADQLAAAEKEKASLSKTATDLETQINNLRTDHEQTLESKLTDLRSQHTEALQNKARDLERLEQAANNNRDVAEKLAAAEQTKSALEQTVADLKAKVETLDDQHASAQQSKDAELNNLRKALDDSKSSLAKLSKLEAQLSDLTATHDSELDALRAQHVTQLESTRSSVTSTSTAQLKSLQSDNDALRSQVSSLREQIDMIIASHASDLATASSSQKAEIEGLGAALKQAQTTASETAQKLKTEHDAAIEELKLEGKMSLEEARQRFEDEAAGRVEAEVERALTRERTEHADELASVAAGSAEEMRALHAKLAAALREAEDAKEALGVERESAELREEGPNAEVAAEYEARVASLERELDMARGLARAAEERSVAASLAGLSGVDQEQVRAVAAEIGDVEEQLEQKTGLVRELSSRVADLEIEASGLRAENERLRLGGRNPLGIVDGNGAARPWSGGSGASYGTKAVERMDDPFTTVELGGGLDGMGMQNEYEVDEEGRTVEGTLASIQEQVRQLEELNEQIGQESARWKGNMDSARPSPSPAQAQ</sequence>
<dbReference type="GO" id="GO:0000785">
    <property type="term" value="C:chromatin"/>
    <property type="evidence" value="ECO:0007669"/>
    <property type="project" value="TreeGrafter"/>
</dbReference>
<dbReference type="EMBL" id="NKHZ01000081">
    <property type="protein sequence ID" value="PNS14961.1"/>
    <property type="molecule type" value="Genomic_DNA"/>
</dbReference>
<feature type="region of interest" description="Disordered" evidence="2">
    <location>
        <begin position="873"/>
        <end position="951"/>
    </location>
</feature>
<keyword evidence="1" id="KW-0175">Coiled coil</keyword>
<reference evidence="3 4" key="1">
    <citation type="submission" date="2017-06" db="EMBL/GenBank/DDBJ databases">
        <title>Draft genome sequence of a variant of Elsinoe murrayae.</title>
        <authorList>
            <person name="Cheng Q."/>
        </authorList>
    </citation>
    <scope>NUCLEOTIDE SEQUENCE [LARGE SCALE GENOMIC DNA]</scope>
    <source>
        <strain evidence="3 4">CQ-2017a</strain>
    </source>
</reference>
<protein>
    <submittedName>
        <fullName evidence="3">Chitin deacetylase</fullName>
    </submittedName>
</protein>
<feature type="region of interest" description="Disordered" evidence="2">
    <location>
        <begin position="389"/>
        <end position="414"/>
    </location>
</feature>
<feature type="region of interest" description="Disordered" evidence="2">
    <location>
        <begin position="1506"/>
        <end position="1533"/>
    </location>
</feature>
<feature type="compositionally biased region" description="Basic and acidic residues" evidence="2">
    <location>
        <begin position="873"/>
        <end position="884"/>
    </location>
</feature>
<evidence type="ECO:0000256" key="1">
    <source>
        <dbReference type="SAM" id="Coils"/>
    </source>
</evidence>
<feature type="coiled-coil region" evidence="1">
    <location>
        <begin position="1289"/>
        <end position="1359"/>
    </location>
</feature>
<feature type="compositionally biased region" description="Basic and acidic residues" evidence="2">
    <location>
        <begin position="925"/>
        <end position="936"/>
    </location>
</feature>
<evidence type="ECO:0000256" key="2">
    <source>
        <dbReference type="SAM" id="MobiDB-lite"/>
    </source>
</evidence>
<gene>
    <name evidence="3" type="ORF">CAC42_2190</name>
</gene>
<dbReference type="STRING" id="2082308.A0A2K1QJ30"/>
<dbReference type="GO" id="GO:0000793">
    <property type="term" value="C:condensed chromosome"/>
    <property type="evidence" value="ECO:0007669"/>
    <property type="project" value="TreeGrafter"/>
</dbReference>
<comment type="caution">
    <text evidence="3">The sequence shown here is derived from an EMBL/GenBank/DDBJ whole genome shotgun (WGS) entry which is preliminary data.</text>
</comment>
<feature type="compositionally biased region" description="Basic and acidic residues" evidence="2">
    <location>
        <begin position="717"/>
        <end position="757"/>
    </location>
</feature>